<dbReference type="RefSeq" id="WP_107349573.1">
    <property type="nucleotide sequence ID" value="NZ_PYMH01000006.1"/>
</dbReference>
<evidence type="ECO:0000313" key="3">
    <source>
        <dbReference type="Proteomes" id="UP000241222"/>
    </source>
</evidence>
<dbReference type="OrthoDB" id="8558970at2"/>
<reference evidence="2 3" key="1">
    <citation type="submission" date="2018-03" db="EMBL/GenBank/DDBJ databases">
        <title>Whole genome sequencing of Histamine producing bacteria.</title>
        <authorList>
            <person name="Butler K."/>
        </authorList>
    </citation>
    <scope>NUCLEOTIDE SEQUENCE [LARGE SCALE GENOMIC DNA]</scope>
    <source>
        <strain evidence="2 3">JCM 13586</strain>
    </source>
</reference>
<comment type="caution">
    <text evidence="2">The sequence shown here is derived from an EMBL/GenBank/DDBJ whole genome shotgun (WGS) entry which is preliminary data.</text>
</comment>
<dbReference type="InterPro" id="IPR015947">
    <property type="entry name" value="PUA-like_sf"/>
</dbReference>
<evidence type="ECO:0000259" key="1">
    <source>
        <dbReference type="Pfam" id="PF02190"/>
    </source>
</evidence>
<dbReference type="SUPFAM" id="SSF88697">
    <property type="entry name" value="PUA domain-like"/>
    <property type="match status" value="1"/>
</dbReference>
<organism evidence="2 3">
    <name type="scientific">Photobacterium lutimaris</name>
    <dbReference type="NCBI Taxonomy" id="388278"/>
    <lineage>
        <taxon>Bacteria</taxon>
        <taxon>Pseudomonadati</taxon>
        <taxon>Pseudomonadota</taxon>
        <taxon>Gammaproteobacteria</taxon>
        <taxon>Vibrionales</taxon>
        <taxon>Vibrionaceae</taxon>
        <taxon>Photobacterium</taxon>
    </lineage>
</organism>
<dbReference type="InterPro" id="IPR003111">
    <property type="entry name" value="Lon_prtase_N"/>
</dbReference>
<feature type="domain" description="Lon N-terminal" evidence="1">
    <location>
        <begin position="5"/>
        <end position="142"/>
    </location>
</feature>
<dbReference type="GO" id="GO:0006508">
    <property type="term" value="P:proteolysis"/>
    <property type="evidence" value="ECO:0007669"/>
    <property type="project" value="UniProtKB-KW"/>
</dbReference>
<dbReference type="Gene3D" id="1.10.4060.10">
    <property type="entry name" value="BPP1347 like domain"/>
    <property type="match status" value="1"/>
</dbReference>
<sequence>MNEIALYPSSVHILPGGRASLTLIENRFMRMLKEALAQDPPFAVCMINESEVDNELKHIPAIATQCNIINFDQLESGLLSIVVEGTQKIRIHDIHLEHDGLMKGDCTRYPNWDSEPLRIKDNELVEKLKFFFHSMPEIAALYPSPHWDDISWVCQRWIEVLPLEVHYKQLLITQDNAKLTIRFLHKLFNSPEI</sequence>
<dbReference type="GO" id="GO:0008233">
    <property type="term" value="F:peptidase activity"/>
    <property type="evidence" value="ECO:0007669"/>
    <property type="project" value="UniProtKB-KW"/>
</dbReference>
<gene>
    <name evidence="2" type="ORF">C9I99_14365</name>
</gene>
<dbReference type="Proteomes" id="UP000241222">
    <property type="component" value="Unassembled WGS sequence"/>
</dbReference>
<keyword evidence="2" id="KW-0378">Hydrolase</keyword>
<dbReference type="Pfam" id="PF02190">
    <property type="entry name" value="LON_substr_bdg"/>
    <property type="match status" value="1"/>
</dbReference>
<accession>A0A2T3IXU7</accession>
<protein>
    <submittedName>
        <fullName evidence="2">Lon protease</fullName>
    </submittedName>
</protein>
<dbReference type="Gene3D" id="2.30.130.40">
    <property type="entry name" value="LON domain-like"/>
    <property type="match status" value="1"/>
</dbReference>
<keyword evidence="2" id="KW-0645">Protease</keyword>
<evidence type="ECO:0000313" key="2">
    <source>
        <dbReference type="EMBL" id="PSU33365.1"/>
    </source>
</evidence>
<name>A0A2T3IXU7_9GAMM</name>
<dbReference type="EMBL" id="PYMH01000006">
    <property type="protein sequence ID" value="PSU33365.1"/>
    <property type="molecule type" value="Genomic_DNA"/>
</dbReference>
<proteinExistence type="predicted"/>
<dbReference type="AlphaFoldDB" id="A0A2T3IXU7"/>
<dbReference type="InterPro" id="IPR046336">
    <property type="entry name" value="Lon_prtase_N_sf"/>
</dbReference>
<keyword evidence="3" id="KW-1185">Reference proteome</keyword>